<evidence type="ECO:0000313" key="1">
    <source>
        <dbReference type="EMBL" id="KAH7844375.1"/>
    </source>
</evidence>
<dbReference type="Proteomes" id="UP000828048">
    <property type="component" value="Chromosome 1"/>
</dbReference>
<name>A0ACB7XV17_9ERIC</name>
<protein>
    <submittedName>
        <fullName evidence="1">Uncharacterized protein</fullName>
    </submittedName>
</protein>
<organism evidence="1 2">
    <name type="scientific">Vaccinium darrowii</name>
    <dbReference type="NCBI Taxonomy" id="229202"/>
    <lineage>
        <taxon>Eukaryota</taxon>
        <taxon>Viridiplantae</taxon>
        <taxon>Streptophyta</taxon>
        <taxon>Embryophyta</taxon>
        <taxon>Tracheophyta</taxon>
        <taxon>Spermatophyta</taxon>
        <taxon>Magnoliopsida</taxon>
        <taxon>eudicotyledons</taxon>
        <taxon>Gunneridae</taxon>
        <taxon>Pentapetalae</taxon>
        <taxon>asterids</taxon>
        <taxon>Ericales</taxon>
        <taxon>Ericaceae</taxon>
        <taxon>Vaccinioideae</taxon>
        <taxon>Vaccinieae</taxon>
        <taxon>Vaccinium</taxon>
    </lineage>
</organism>
<comment type="caution">
    <text evidence="1">The sequence shown here is derived from an EMBL/GenBank/DDBJ whole genome shotgun (WGS) entry which is preliminary data.</text>
</comment>
<gene>
    <name evidence="1" type="ORF">Vadar_027300</name>
</gene>
<keyword evidence="2" id="KW-1185">Reference proteome</keyword>
<evidence type="ECO:0000313" key="2">
    <source>
        <dbReference type="Proteomes" id="UP000828048"/>
    </source>
</evidence>
<accession>A0ACB7XV17</accession>
<sequence>MGEKEYRAARQNESQEKHIEEQVHAITQKAHTKPPSTQDTLEFVHVVTQAFKQKPTPPSKVARIKDKTTTGARKPNIDPIYTYPLAEKKDVGKAKMEVEATEQEEPKKLKAFTKDDMHTMNLVTPNTRKKLRQLWKHSTADEVVYTAKRGCFVLAKHIQDILLEKAMEYQIMDSYTELLVEEQDKLPTFDLIASQKMRSHVFSANLLNTFESCKTDAEKDNLVGSAITKAISSASYLYFPIIKAKHYTLLTLDTIKQQWLYYNPLKIKGRDTYFEASTPLRLYITQFMCNKVKKTRSNQFSSTAKMCHTPAQMPDSADSGPIICYIIQQHLDNKEITKVLARHLVREIRAIVVQKIMDHPSRSWRLD</sequence>
<dbReference type="EMBL" id="CM037151">
    <property type="protein sequence ID" value="KAH7844375.1"/>
    <property type="molecule type" value="Genomic_DNA"/>
</dbReference>
<reference evidence="1 2" key="1">
    <citation type="journal article" date="2021" name="Hortic Res">
        <title>High-quality reference genome and annotation aids understanding of berry development for evergreen blueberry (Vaccinium darrowii).</title>
        <authorList>
            <person name="Yu J."/>
            <person name="Hulse-Kemp A.M."/>
            <person name="Babiker E."/>
            <person name="Staton M."/>
        </authorList>
    </citation>
    <scope>NUCLEOTIDE SEQUENCE [LARGE SCALE GENOMIC DNA]</scope>
    <source>
        <strain evidence="2">cv. NJ 8807/NJ 8810</strain>
        <tissue evidence="1">Young leaf</tissue>
    </source>
</reference>
<proteinExistence type="predicted"/>